<evidence type="ECO:0000256" key="6">
    <source>
        <dbReference type="RuleBase" id="RU004296"/>
    </source>
</evidence>
<dbReference type="Gene3D" id="2.40.10.10">
    <property type="entry name" value="Trypsin-like serine proteases"/>
    <property type="match status" value="2"/>
</dbReference>
<sequence>MKKALLFTPLMALFFNACGSQSDELSEPKVVIGSNDLVKYTADDTYSQAVGVMVSGCTVTHIGGNLGLTAGHCVTGYSCEENYDVVWNYRENNQGDGTRSRSSCVEVLSRQYSSSVDTPLDYAIVRYDRAPEAYRQIDFQKPVAGDEITILSHPAVRTLEWSGWCTIDGNWSANKFAYQCDTEGGSSGAAVLNRSLRVVGVHNLGSSAAGYNAGSYMVDVFSDLPQSLQDELQNLQL</sequence>
<dbReference type="EC" id="3.4.21.-" evidence="6"/>
<dbReference type="GO" id="GO:0006508">
    <property type="term" value="P:proteolysis"/>
    <property type="evidence" value="ECO:0007669"/>
    <property type="project" value="UniProtKB-KW"/>
</dbReference>
<evidence type="ECO:0000256" key="4">
    <source>
        <dbReference type="ARBA" id="ARBA00022801"/>
    </source>
</evidence>
<dbReference type="RefSeq" id="WP_132319760.1">
    <property type="nucleotide sequence ID" value="NZ_FWZT01000015.1"/>
</dbReference>
<dbReference type="PANTHER" id="PTHR36234:SF5">
    <property type="entry name" value="LYSYL ENDOPEPTIDASE"/>
    <property type="match status" value="1"/>
</dbReference>
<evidence type="ECO:0000256" key="3">
    <source>
        <dbReference type="ARBA" id="ARBA00022729"/>
    </source>
</evidence>
<evidence type="ECO:0000256" key="5">
    <source>
        <dbReference type="ARBA" id="ARBA00022825"/>
    </source>
</evidence>
<keyword evidence="8" id="KW-1185">Reference proteome</keyword>
<keyword evidence="5 6" id="KW-0720">Serine protease</keyword>
<gene>
    <name evidence="7" type="ORF">SAMN06296036_11584</name>
</gene>
<proteinExistence type="inferred from homology"/>
<dbReference type="AlphaFoldDB" id="A0A1Y6C8S6"/>
<dbReference type="OrthoDB" id="291346at2"/>
<dbReference type="PANTHER" id="PTHR36234">
    <property type="entry name" value="LYSYL ENDOPEPTIDASE"/>
    <property type="match status" value="1"/>
</dbReference>
<dbReference type="InterPro" id="IPR043504">
    <property type="entry name" value="Peptidase_S1_PA_chymotrypsin"/>
</dbReference>
<dbReference type="GO" id="GO:0008236">
    <property type="term" value="F:serine-type peptidase activity"/>
    <property type="evidence" value="ECO:0007669"/>
    <property type="project" value="UniProtKB-KW"/>
</dbReference>
<name>A0A1Y6C8S6_9BACT</name>
<dbReference type="InterPro" id="IPR008256">
    <property type="entry name" value="Peptidase_S1B"/>
</dbReference>
<evidence type="ECO:0000313" key="7">
    <source>
        <dbReference type="EMBL" id="SMF49537.1"/>
    </source>
</evidence>
<evidence type="ECO:0000313" key="8">
    <source>
        <dbReference type="Proteomes" id="UP000192907"/>
    </source>
</evidence>
<dbReference type="Pfam" id="PF13365">
    <property type="entry name" value="Trypsin_2"/>
    <property type="match status" value="1"/>
</dbReference>
<dbReference type="SUPFAM" id="SSF50494">
    <property type="entry name" value="Trypsin-like serine proteases"/>
    <property type="match status" value="1"/>
</dbReference>
<evidence type="ECO:0000256" key="1">
    <source>
        <dbReference type="ARBA" id="ARBA00008764"/>
    </source>
</evidence>
<evidence type="ECO:0000256" key="2">
    <source>
        <dbReference type="ARBA" id="ARBA00022670"/>
    </source>
</evidence>
<reference evidence="8" key="1">
    <citation type="submission" date="2017-04" db="EMBL/GenBank/DDBJ databases">
        <authorList>
            <person name="Varghese N."/>
            <person name="Submissions S."/>
        </authorList>
    </citation>
    <scope>NUCLEOTIDE SEQUENCE [LARGE SCALE GENOMIC DNA]</scope>
    <source>
        <strain evidence="8">RKEM611</strain>
    </source>
</reference>
<accession>A0A1Y6C8S6</accession>
<dbReference type="STRING" id="1513793.SAMN06296036_11584"/>
<keyword evidence="4 6" id="KW-0378">Hydrolase</keyword>
<keyword evidence="3 6" id="KW-0732">Signal</keyword>
<organism evidence="7 8">
    <name type="scientific">Pseudobacteriovorax antillogorgiicola</name>
    <dbReference type="NCBI Taxonomy" id="1513793"/>
    <lineage>
        <taxon>Bacteria</taxon>
        <taxon>Pseudomonadati</taxon>
        <taxon>Bdellovibrionota</taxon>
        <taxon>Oligoflexia</taxon>
        <taxon>Oligoflexales</taxon>
        <taxon>Pseudobacteriovoracaceae</taxon>
        <taxon>Pseudobacteriovorax</taxon>
    </lineage>
</organism>
<comment type="similarity">
    <text evidence="1 6">Belongs to the peptidase S1B family.</text>
</comment>
<dbReference type="PRINTS" id="PR00839">
    <property type="entry name" value="V8PROTEASE"/>
</dbReference>
<keyword evidence="2 6" id="KW-0645">Protease</keyword>
<feature type="chain" id="PRO_5011830390" description="Serine protease" evidence="6">
    <location>
        <begin position="20"/>
        <end position="237"/>
    </location>
</feature>
<feature type="signal peptide" evidence="6">
    <location>
        <begin position="1"/>
        <end position="19"/>
    </location>
</feature>
<protein>
    <recommendedName>
        <fullName evidence="6">Serine protease</fullName>
        <ecNumber evidence="6">3.4.21.-</ecNumber>
    </recommendedName>
</protein>
<dbReference type="InterPro" id="IPR009003">
    <property type="entry name" value="Peptidase_S1_PA"/>
</dbReference>
<dbReference type="Proteomes" id="UP000192907">
    <property type="component" value="Unassembled WGS sequence"/>
</dbReference>
<dbReference type="EMBL" id="FWZT01000015">
    <property type="protein sequence ID" value="SMF49537.1"/>
    <property type="molecule type" value="Genomic_DNA"/>
</dbReference>